<dbReference type="HOGENOM" id="CLU_049151_1_0_10"/>
<dbReference type="STRING" id="880071.Fleli_1692"/>
<protein>
    <recommendedName>
        <fullName evidence="1">DUF4097 domain-containing protein</fullName>
    </recommendedName>
</protein>
<dbReference type="KEGG" id="fli:Fleli_1692"/>
<evidence type="ECO:0000313" key="2">
    <source>
        <dbReference type="EMBL" id="AFM04100.1"/>
    </source>
</evidence>
<accession>I4AJG5</accession>
<dbReference type="OrthoDB" id="1117657at2"/>
<evidence type="ECO:0000313" key="3">
    <source>
        <dbReference type="Proteomes" id="UP000006054"/>
    </source>
</evidence>
<proteinExistence type="predicted"/>
<dbReference type="Pfam" id="PF13349">
    <property type="entry name" value="DUF4097"/>
    <property type="match status" value="1"/>
</dbReference>
<dbReference type="Proteomes" id="UP000006054">
    <property type="component" value="Chromosome"/>
</dbReference>
<dbReference type="PATRIC" id="fig|880071.3.peg.1667"/>
<sequence precursor="true">MKNLHKSQFVILTFLLLCIGFLIPLSEANATKYQPKEEKQKVVKATFKVNSDELLTISNKYGNINFTNHDKNEVSIHVTILAWARSDKEAQKILDRIEIDQDHDSESITFETQIEESRGGYSSSNREGFEINYEVKIPKKINLDIENKFGSVTLADLQGKLNLELQHGNFNAHNLSGMRHSINITFGNFSVDEISSADIEVAHGSINIDKSTTDLKIESKHSNIRIDDANVLEIEAKHGNMRIGTVTKIRGDNAFGRIEIRKVLKYAVLELRHGNCQIEQIVKGFDKIEVENAHGSIELRFDSDAKFQFEASTTHGSIRNSISNTTIQREEDEDYEQILEGKTNGGGNGKVYVTNQHGSIRLEER</sequence>
<evidence type="ECO:0000259" key="1">
    <source>
        <dbReference type="Pfam" id="PF13349"/>
    </source>
</evidence>
<dbReference type="RefSeq" id="WP_014797555.1">
    <property type="nucleotide sequence ID" value="NC_018018.1"/>
</dbReference>
<gene>
    <name evidence="2" type="ordered locus">Fleli_1692</name>
</gene>
<dbReference type="InterPro" id="IPR025164">
    <property type="entry name" value="Toastrack_DUF4097"/>
</dbReference>
<feature type="domain" description="DUF4097" evidence="1">
    <location>
        <begin position="55"/>
        <end position="243"/>
    </location>
</feature>
<dbReference type="AlphaFoldDB" id="I4AJG5"/>
<keyword evidence="3" id="KW-1185">Reference proteome</keyword>
<reference evidence="3" key="1">
    <citation type="submission" date="2012-06" db="EMBL/GenBank/DDBJ databases">
        <title>The complete genome of Flexibacter litoralis DSM 6794.</title>
        <authorList>
            <person name="Lucas S."/>
            <person name="Copeland A."/>
            <person name="Lapidus A."/>
            <person name="Glavina del Rio T."/>
            <person name="Dalin E."/>
            <person name="Tice H."/>
            <person name="Bruce D."/>
            <person name="Goodwin L."/>
            <person name="Pitluck S."/>
            <person name="Peters L."/>
            <person name="Ovchinnikova G."/>
            <person name="Lu M."/>
            <person name="Kyrpides N."/>
            <person name="Mavromatis K."/>
            <person name="Ivanova N."/>
            <person name="Brettin T."/>
            <person name="Detter J.C."/>
            <person name="Han C."/>
            <person name="Larimer F."/>
            <person name="Land M."/>
            <person name="Hauser L."/>
            <person name="Markowitz V."/>
            <person name="Cheng J.-F."/>
            <person name="Hugenholtz P."/>
            <person name="Woyke T."/>
            <person name="Wu D."/>
            <person name="Spring S."/>
            <person name="Lang E."/>
            <person name="Kopitz M."/>
            <person name="Brambilla E."/>
            <person name="Klenk H.-P."/>
            <person name="Eisen J.A."/>
        </authorList>
    </citation>
    <scope>NUCLEOTIDE SEQUENCE [LARGE SCALE GENOMIC DNA]</scope>
    <source>
        <strain evidence="3">ATCC 23117 / DSM 6794 / NBRC 15988 / NCIMB 1366 / Sio-4</strain>
    </source>
</reference>
<dbReference type="eggNOG" id="COG3595">
    <property type="taxonomic scope" value="Bacteria"/>
</dbReference>
<organism evidence="2 3">
    <name type="scientific">Bernardetia litoralis (strain ATCC 23117 / DSM 6794 / NBRC 15988 / NCIMB 1366 / Fx l1 / Sio-4)</name>
    <name type="common">Flexibacter litoralis</name>
    <dbReference type="NCBI Taxonomy" id="880071"/>
    <lineage>
        <taxon>Bacteria</taxon>
        <taxon>Pseudomonadati</taxon>
        <taxon>Bacteroidota</taxon>
        <taxon>Cytophagia</taxon>
        <taxon>Cytophagales</taxon>
        <taxon>Bernardetiaceae</taxon>
        <taxon>Bernardetia</taxon>
    </lineage>
</organism>
<name>I4AJG5_BERLS</name>
<dbReference type="EMBL" id="CP003345">
    <property type="protein sequence ID" value="AFM04100.1"/>
    <property type="molecule type" value="Genomic_DNA"/>
</dbReference>